<evidence type="ECO:0000313" key="2">
    <source>
        <dbReference type="Proteomes" id="UP000287166"/>
    </source>
</evidence>
<dbReference type="Proteomes" id="UP000287166">
    <property type="component" value="Unassembled WGS sequence"/>
</dbReference>
<evidence type="ECO:0008006" key="3">
    <source>
        <dbReference type="Google" id="ProtNLM"/>
    </source>
</evidence>
<protein>
    <recommendedName>
        <fullName evidence="3">F-box domain-containing protein</fullName>
    </recommendedName>
</protein>
<reference evidence="1 2" key="1">
    <citation type="journal article" date="2018" name="Sci. Rep.">
        <title>Genome sequence of the cauliflower mushroom Sparassis crispa (Hanabiratake) and its association with beneficial usage.</title>
        <authorList>
            <person name="Kiyama R."/>
            <person name="Furutani Y."/>
            <person name="Kawaguchi K."/>
            <person name="Nakanishi T."/>
        </authorList>
    </citation>
    <scope>NUCLEOTIDE SEQUENCE [LARGE SCALE GENOMIC DNA]</scope>
</reference>
<sequence length="297" mass="33382">MGILDGSWPALPSHKSWAAEILLILAGKVPNVETLCFNHVFVVCLSLRDTSFYNVREFQRFLCAFPRLRDLNLSLVDWRSHLPADAQLGTHADLNAWFKLLLRSVIFDAGDLVFQPEILLWLISTPSTQTIRHLDTTVSEVGGPSPWGSILRALGGSLEHLQLNLSFGKEITVDQLNLANSAGLQALNLKSNQDGADTAVSSDILSVISQVSCDSCLQELRLDLRDPQFHSWQEMAALLSRAHFRTLRKIPIKYLWHDDQWVQHASWKRSVDDVLSNLFFRGVSVEYSVKRIPPCAV</sequence>
<name>A0A401G9M4_9APHY</name>
<comment type="caution">
    <text evidence="1">The sequence shown here is derived from an EMBL/GenBank/DDBJ whole genome shotgun (WGS) entry which is preliminary data.</text>
</comment>
<dbReference type="AlphaFoldDB" id="A0A401G9M4"/>
<evidence type="ECO:0000313" key="1">
    <source>
        <dbReference type="EMBL" id="GBE78857.1"/>
    </source>
</evidence>
<dbReference type="InParanoid" id="A0A401G9M4"/>
<proteinExistence type="predicted"/>
<accession>A0A401G9M4</accession>
<gene>
    <name evidence="1" type="ORF">SCP_0200540</name>
</gene>
<dbReference type="RefSeq" id="XP_027609770.1">
    <property type="nucleotide sequence ID" value="XM_027753969.1"/>
</dbReference>
<dbReference type="EMBL" id="BFAD01000002">
    <property type="protein sequence ID" value="GBE78857.1"/>
    <property type="molecule type" value="Genomic_DNA"/>
</dbReference>
<dbReference type="GeneID" id="38775774"/>
<keyword evidence="2" id="KW-1185">Reference proteome</keyword>
<dbReference type="OrthoDB" id="2788229at2759"/>
<organism evidence="1 2">
    <name type="scientific">Sparassis crispa</name>
    <dbReference type="NCBI Taxonomy" id="139825"/>
    <lineage>
        <taxon>Eukaryota</taxon>
        <taxon>Fungi</taxon>
        <taxon>Dikarya</taxon>
        <taxon>Basidiomycota</taxon>
        <taxon>Agaricomycotina</taxon>
        <taxon>Agaricomycetes</taxon>
        <taxon>Polyporales</taxon>
        <taxon>Sparassidaceae</taxon>
        <taxon>Sparassis</taxon>
    </lineage>
</organism>